<evidence type="ECO:0000256" key="2">
    <source>
        <dbReference type="SAM" id="Phobius"/>
    </source>
</evidence>
<reference evidence="3" key="1">
    <citation type="submission" date="2014-09" db="EMBL/GenBank/DDBJ databases">
        <authorList>
            <person name="Magalhaes I.L.F."/>
            <person name="Oliveira U."/>
            <person name="Santos F.R."/>
            <person name="Vidigal T.H.D.A."/>
            <person name="Brescovit A.D."/>
            <person name="Santos A.J."/>
        </authorList>
    </citation>
    <scope>NUCLEOTIDE SEQUENCE</scope>
    <source>
        <tissue evidence="3">Shoot tissue taken approximately 20 cm above the soil surface</tissue>
    </source>
</reference>
<sequence length="226" mass="22464">MEWMMRSDELEARGVVGVPGAADVGPSPPPHETAQPGDRGGRERADHHAGLLAAVHLLVALAVPGLLATGGGAARGLYLRGGRSGRRGLVLLLLLLGVCFLFGGGRGRGRSRMQVGVQELGRCLRRRVGGGGRGERGVVDGGGGGSGIGGGGGGLGDGGARVLGVSDGVLVEKRGGCGGGCRGQGDGAGGFLLGPRRGGEEQEREEEEGGAGAGQCRRGGRHVEAS</sequence>
<name>A0A0A9DHH8_ARUDO</name>
<feature type="transmembrane region" description="Helical" evidence="2">
    <location>
        <begin position="49"/>
        <end position="68"/>
    </location>
</feature>
<feature type="region of interest" description="Disordered" evidence="1">
    <location>
        <begin position="184"/>
        <end position="226"/>
    </location>
</feature>
<dbReference type="EMBL" id="GBRH01212815">
    <property type="protein sequence ID" value="JAD85080.1"/>
    <property type="molecule type" value="Transcribed_RNA"/>
</dbReference>
<protein>
    <submittedName>
        <fullName evidence="3">Uncharacterized protein</fullName>
    </submittedName>
</protein>
<evidence type="ECO:0000313" key="3">
    <source>
        <dbReference type="EMBL" id="JAD85080.1"/>
    </source>
</evidence>
<keyword evidence="2" id="KW-1133">Transmembrane helix</keyword>
<keyword evidence="2" id="KW-0812">Transmembrane</keyword>
<dbReference type="AlphaFoldDB" id="A0A0A9DHH8"/>
<organism evidence="3">
    <name type="scientific">Arundo donax</name>
    <name type="common">Giant reed</name>
    <name type="synonym">Donax arundinaceus</name>
    <dbReference type="NCBI Taxonomy" id="35708"/>
    <lineage>
        <taxon>Eukaryota</taxon>
        <taxon>Viridiplantae</taxon>
        <taxon>Streptophyta</taxon>
        <taxon>Embryophyta</taxon>
        <taxon>Tracheophyta</taxon>
        <taxon>Spermatophyta</taxon>
        <taxon>Magnoliopsida</taxon>
        <taxon>Liliopsida</taxon>
        <taxon>Poales</taxon>
        <taxon>Poaceae</taxon>
        <taxon>PACMAD clade</taxon>
        <taxon>Arundinoideae</taxon>
        <taxon>Arundineae</taxon>
        <taxon>Arundo</taxon>
    </lineage>
</organism>
<reference evidence="3" key="2">
    <citation type="journal article" date="2015" name="Data Brief">
        <title>Shoot transcriptome of the giant reed, Arundo donax.</title>
        <authorList>
            <person name="Barrero R.A."/>
            <person name="Guerrero F.D."/>
            <person name="Moolhuijzen P."/>
            <person name="Goolsby J.A."/>
            <person name="Tidwell J."/>
            <person name="Bellgard S.E."/>
            <person name="Bellgard M.I."/>
        </authorList>
    </citation>
    <scope>NUCLEOTIDE SEQUENCE</scope>
    <source>
        <tissue evidence="3">Shoot tissue taken approximately 20 cm above the soil surface</tissue>
    </source>
</reference>
<feature type="transmembrane region" description="Helical" evidence="2">
    <location>
        <begin position="88"/>
        <end position="105"/>
    </location>
</feature>
<feature type="region of interest" description="Disordered" evidence="1">
    <location>
        <begin position="18"/>
        <end position="45"/>
    </location>
</feature>
<evidence type="ECO:0000256" key="1">
    <source>
        <dbReference type="SAM" id="MobiDB-lite"/>
    </source>
</evidence>
<proteinExistence type="predicted"/>
<keyword evidence="2" id="KW-0472">Membrane</keyword>
<accession>A0A0A9DHH8</accession>